<name>A0A4R7FGV2_9MICO</name>
<proteinExistence type="predicted"/>
<evidence type="ECO:0000256" key="8">
    <source>
        <dbReference type="ARBA" id="ARBA00022989"/>
    </source>
</evidence>
<dbReference type="PANTHER" id="PTHR12468">
    <property type="entry name" value="GPI MANNOSYLTRANSFERASE 2"/>
    <property type="match status" value="1"/>
</dbReference>
<keyword evidence="5" id="KW-0808">Transferase</keyword>
<dbReference type="GO" id="GO:0006506">
    <property type="term" value="P:GPI anchor biosynthetic process"/>
    <property type="evidence" value="ECO:0007669"/>
    <property type="project" value="UniProtKB-UniPathway"/>
</dbReference>
<dbReference type="UniPathway" id="UPA00196"/>
<feature type="transmembrane region" description="Helical" evidence="11">
    <location>
        <begin position="126"/>
        <end position="149"/>
    </location>
</feature>
<dbReference type="GO" id="GO:0004376">
    <property type="term" value="F:GPI mannosyltransferase activity"/>
    <property type="evidence" value="ECO:0007669"/>
    <property type="project" value="InterPro"/>
</dbReference>
<comment type="subcellular location">
    <subcellularLocation>
        <location evidence="1">Endoplasmic reticulum membrane</location>
        <topology evidence="1">Multi-pass membrane protein</topology>
    </subcellularLocation>
</comment>
<evidence type="ECO:0000256" key="1">
    <source>
        <dbReference type="ARBA" id="ARBA00004477"/>
    </source>
</evidence>
<feature type="transmembrane region" description="Helical" evidence="11">
    <location>
        <begin position="244"/>
        <end position="264"/>
    </location>
</feature>
<dbReference type="RefSeq" id="WP_133767206.1">
    <property type="nucleotide sequence ID" value="NZ_BAAARP010000001.1"/>
</dbReference>
<evidence type="ECO:0000256" key="7">
    <source>
        <dbReference type="ARBA" id="ARBA00022824"/>
    </source>
</evidence>
<feature type="transmembrane region" description="Helical" evidence="11">
    <location>
        <begin position="388"/>
        <end position="408"/>
    </location>
</feature>
<evidence type="ECO:0008006" key="14">
    <source>
        <dbReference type="Google" id="ProtNLM"/>
    </source>
</evidence>
<dbReference type="EMBL" id="SOAM01000003">
    <property type="protein sequence ID" value="TDS75985.1"/>
    <property type="molecule type" value="Genomic_DNA"/>
</dbReference>
<keyword evidence="8 11" id="KW-1133">Transmembrane helix</keyword>
<accession>A0A4R7FGV2</accession>
<keyword evidence="7" id="KW-0256">Endoplasmic reticulum</keyword>
<feature type="transmembrane region" description="Helical" evidence="11">
    <location>
        <begin position="315"/>
        <end position="336"/>
    </location>
</feature>
<evidence type="ECO:0000256" key="9">
    <source>
        <dbReference type="ARBA" id="ARBA00023136"/>
    </source>
</evidence>
<feature type="transmembrane region" description="Helical" evidence="11">
    <location>
        <begin position="197"/>
        <end position="223"/>
    </location>
</feature>
<feature type="region of interest" description="Disordered" evidence="10">
    <location>
        <begin position="1"/>
        <end position="22"/>
    </location>
</feature>
<evidence type="ECO:0000256" key="5">
    <source>
        <dbReference type="ARBA" id="ARBA00022679"/>
    </source>
</evidence>
<evidence type="ECO:0000256" key="2">
    <source>
        <dbReference type="ARBA" id="ARBA00004687"/>
    </source>
</evidence>
<dbReference type="GO" id="GO:0000009">
    <property type="term" value="F:alpha-1,6-mannosyltransferase activity"/>
    <property type="evidence" value="ECO:0007669"/>
    <property type="project" value="InterPro"/>
</dbReference>
<evidence type="ECO:0000256" key="11">
    <source>
        <dbReference type="SAM" id="Phobius"/>
    </source>
</evidence>
<evidence type="ECO:0000256" key="10">
    <source>
        <dbReference type="SAM" id="MobiDB-lite"/>
    </source>
</evidence>
<keyword evidence="6 11" id="KW-0812">Transmembrane</keyword>
<dbReference type="OrthoDB" id="151635at2"/>
<comment type="pathway">
    <text evidence="2">Glycolipid biosynthesis; glycosylphosphatidylinositol-anchor biosynthesis.</text>
</comment>
<evidence type="ECO:0000313" key="12">
    <source>
        <dbReference type="EMBL" id="TDS75985.1"/>
    </source>
</evidence>
<dbReference type="GO" id="GO:0016020">
    <property type="term" value="C:membrane"/>
    <property type="evidence" value="ECO:0007669"/>
    <property type="project" value="GOC"/>
</dbReference>
<evidence type="ECO:0000313" key="13">
    <source>
        <dbReference type="Proteomes" id="UP000295344"/>
    </source>
</evidence>
<keyword evidence="4" id="KW-0328">Glycosyltransferase</keyword>
<dbReference type="PANTHER" id="PTHR12468:SF2">
    <property type="entry name" value="GPI MANNOSYLTRANSFERASE 2"/>
    <property type="match status" value="1"/>
</dbReference>
<feature type="transmembrane region" description="Helical" evidence="11">
    <location>
        <begin position="27"/>
        <end position="52"/>
    </location>
</feature>
<protein>
    <recommendedName>
        <fullName evidence="14">Mannosyltransferase PIG-V</fullName>
    </recommendedName>
</protein>
<keyword evidence="3" id="KW-0337">GPI-anchor biosynthesis</keyword>
<keyword evidence="9 11" id="KW-0472">Membrane</keyword>
<feature type="transmembrane region" description="Helical" evidence="11">
    <location>
        <begin position="348"/>
        <end position="368"/>
    </location>
</feature>
<evidence type="ECO:0000256" key="3">
    <source>
        <dbReference type="ARBA" id="ARBA00022502"/>
    </source>
</evidence>
<dbReference type="AlphaFoldDB" id="A0A4R7FGV2"/>
<dbReference type="Proteomes" id="UP000295344">
    <property type="component" value="Unassembled WGS sequence"/>
</dbReference>
<evidence type="ECO:0000256" key="6">
    <source>
        <dbReference type="ARBA" id="ARBA00022692"/>
    </source>
</evidence>
<organism evidence="12 13">
    <name type="scientific">Amnibacterium kyonggiense</name>
    <dbReference type="NCBI Taxonomy" id="595671"/>
    <lineage>
        <taxon>Bacteria</taxon>
        <taxon>Bacillati</taxon>
        <taxon>Actinomycetota</taxon>
        <taxon>Actinomycetes</taxon>
        <taxon>Micrococcales</taxon>
        <taxon>Microbacteriaceae</taxon>
        <taxon>Amnibacterium</taxon>
    </lineage>
</organism>
<gene>
    <name evidence="12" type="ORF">CLV52_3100</name>
</gene>
<keyword evidence="13" id="KW-1185">Reference proteome</keyword>
<evidence type="ECO:0000256" key="4">
    <source>
        <dbReference type="ARBA" id="ARBA00022676"/>
    </source>
</evidence>
<reference evidence="12 13" key="1">
    <citation type="submission" date="2019-03" db="EMBL/GenBank/DDBJ databases">
        <title>Genomic Encyclopedia of Archaeal and Bacterial Type Strains, Phase II (KMG-II): from individual species to whole genera.</title>
        <authorList>
            <person name="Goeker M."/>
        </authorList>
    </citation>
    <scope>NUCLEOTIDE SEQUENCE [LARGE SCALE GENOMIC DNA]</scope>
    <source>
        <strain evidence="12 13">DSM 24782</strain>
    </source>
</reference>
<comment type="caution">
    <text evidence="12">The sequence shown here is derived from an EMBL/GenBank/DDBJ whole genome shotgun (WGS) entry which is preliminary data.</text>
</comment>
<dbReference type="InterPro" id="IPR007315">
    <property type="entry name" value="PIG-V/Gpi18"/>
</dbReference>
<sequence>MADRRVTSTAPAPAPTAKPEPRAASRLPWWGVVLLIFGASRVVTTVLFLWVWSQATPRSRVKPGGTFLDLVSAWDGQWYWYIAENGYPSTLPLTASGAVDTNQWAFLPVYPYLAKALSLGVVDWRIPALAVSVLAGCGAAVLLAALLLPHVGRDRAVFAAALFSCSPLAFMFQTTYAESLGLLLLLAALLLVDRGRYLAAVPLALVLAFTRPGVLALALAVGLHVLVRVVRARRGGPAFARDDLLAGILLAAVCAIAGFAWSWIAALATGRPDAYFATESAWRALWMPDSSITFFEPWLFAADFWATKVLGSGPAAWVAPVVVLLLVGAFAALLLSPWARRLGITVRLWAASYALYLLAVFFPQSSVFRLLMPMAPLAGAVAPRATSARVLVLLVSLALQGLWLWVCYGPVEDYWTVP</sequence>